<dbReference type="EMBL" id="JAQQKX010000009">
    <property type="protein sequence ID" value="MDC7684101.1"/>
    <property type="molecule type" value="Genomic_DNA"/>
</dbReference>
<comment type="caution">
    <text evidence="2">The sequence shown here is derived from an EMBL/GenBank/DDBJ whole genome shotgun (WGS) entry which is preliminary data.</text>
</comment>
<keyword evidence="1" id="KW-0175">Coiled coil</keyword>
<feature type="coiled-coil region" evidence="1">
    <location>
        <begin position="18"/>
        <end position="75"/>
    </location>
</feature>
<organism evidence="2 3">
    <name type="scientific">Asticcacaulis aquaticus</name>
    <dbReference type="NCBI Taxonomy" id="2984212"/>
    <lineage>
        <taxon>Bacteria</taxon>
        <taxon>Pseudomonadati</taxon>
        <taxon>Pseudomonadota</taxon>
        <taxon>Alphaproteobacteria</taxon>
        <taxon>Caulobacterales</taxon>
        <taxon>Caulobacteraceae</taxon>
        <taxon>Asticcacaulis</taxon>
    </lineage>
</organism>
<name>A0ABT5HVI9_9CAUL</name>
<evidence type="ECO:0008006" key="4">
    <source>
        <dbReference type="Google" id="ProtNLM"/>
    </source>
</evidence>
<evidence type="ECO:0000313" key="2">
    <source>
        <dbReference type="EMBL" id="MDC7684101.1"/>
    </source>
</evidence>
<protein>
    <recommendedName>
        <fullName evidence="4">DUF4164 family protein</fullName>
    </recommendedName>
</protein>
<reference evidence="2 3" key="1">
    <citation type="submission" date="2023-01" db="EMBL/GenBank/DDBJ databases">
        <title>Novel species of the genus Asticcacaulis isolated from rivers.</title>
        <authorList>
            <person name="Lu H."/>
        </authorList>
    </citation>
    <scope>NUCLEOTIDE SEQUENCE [LARGE SCALE GENOMIC DNA]</scope>
    <source>
        <strain evidence="2 3">BYS171W</strain>
    </source>
</reference>
<dbReference type="RefSeq" id="WP_272748549.1">
    <property type="nucleotide sequence ID" value="NZ_JAQQKX010000009.1"/>
</dbReference>
<evidence type="ECO:0000313" key="3">
    <source>
        <dbReference type="Proteomes" id="UP001214854"/>
    </source>
</evidence>
<keyword evidence="3" id="KW-1185">Reference proteome</keyword>
<proteinExistence type="predicted"/>
<sequence>MENAQNTVPAGSSLTSAVERLDNALGALEGRIKALQVKAGELPADSLDLVDAAEAERLKAEIAALKSREKLLEEASRGAFEALGVAAKDIRHILSEQAA</sequence>
<dbReference type="Proteomes" id="UP001214854">
    <property type="component" value="Unassembled WGS sequence"/>
</dbReference>
<evidence type="ECO:0000256" key="1">
    <source>
        <dbReference type="SAM" id="Coils"/>
    </source>
</evidence>
<accession>A0ABT5HVI9</accession>
<gene>
    <name evidence="2" type="ORF">PQU92_12495</name>
</gene>